<name>A0ACD5HM80_9PROT</name>
<keyword evidence="2" id="KW-1185">Reference proteome</keyword>
<evidence type="ECO:0000313" key="1">
    <source>
        <dbReference type="EMBL" id="XRI76842.1"/>
    </source>
</evidence>
<sequence>MKSLQCWVPTGTALLDMGIFRRAMASARADDAQIQTAVSRIHYIPWGKGAANPIHLSLKRRPRRGIMNKPWPIRALLVALVIGTQGVRADDAIQDPCSGSSALLAILDRPTVSDSACVVQYGQAVLEAGYEHADLTGAGGGTADNFPEAELRLGLPGNNEFVLLPPNDNLQHIPGSPHLQGFSATTVGIKHELGYTKHWLGTVEGLFTMPSGSPAFGSQGLGVAFNGIVAYAPSDDTGVSLQLGVTSQTNPVLAGGGRYTSVNPDISFTWLPLWNLQFYGEVFGQSRTGPGLGSGFDADGGVQYLLTSYCEVDLEEGVRLSGSLGGFTHYVGAGMGFLF</sequence>
<organism evidence="1 2">
    <name type="scientific">Acidithiobacillus sulfuriphilus</name>
    <dbReference type="NCBI Taxonomy" id="1867749"/>
    <lineage>
        <taxon>Bacteria</taxon>
        <taxon>Pseudomonadati</taxon>
        <taxon>Pseudomonadota</taxon>
        <taxon>Acidithiobacillia</taxon>
        <taxon>Acidithiobacillales</taxon>
        <taxon>Acidithiobacillaceae</taxon>
        <taxon>Acidithiobacillus</taxon>
    </lineage>
</organism>
<protein>
    <submittedName>
        <fullName evidence="1">Uncharacterized protein</fullName>
    </submittedName>
</protein>
<accession>A0ACD5HM80</accession>
<dbReference type="Proteomes" id="UP000271650">
    <property type="component" value="Chromosome"/>
</dbReference>
<gene>
    <name evidence="1" type="ORF">EC580_012895</name>
</gene>
<reference evidence="1 2" key="1">
    <citation type="journal article" date="2019" name="Int. J. Syst. Evol. Microbiol.">
        <title>Acidithiobacillus sulfuriphilus sp. nov.: an extremely acidophilic sulfur-oxidizing chemolithotroph isolated from a neutral pH environment.</title>
        <authorList>
            <person name="Falagan C."/>
            <person name="Moya-Beltran A."/>
            <person name="Castro M."/>
            <person name="Quatrini R."/>
            <person name="Johnson D.B."/>
        </authorList>
    </citation>
    <scope>NUCLEOTIDE SEQUENCE [LARGE SCALE GENOMIC DNA]</scope>
    <source>
        <strain evidence="1 2">CJ-2</strain>
    </source>
</reference>
<dbReference type="EMBL" id="CP127527">
    <property type="protein sequence ID" value="XRI76842.1"/>
    <property type="molecule type" value="Genomic_DNA"/>
</dbReference>
<evidence type="ECO:0000313" key="2">
    <source>
        <dbReference type="Proteomes" id="UP000271650"/>
    </source>
</evidence>
<proteinExistence type="predicted"/>